<dbReference type="Gene3D" id="3.30.160.60">
    <property type="entry name" value="Classic Zinc Finger"/>
    <property type="match status" value="1"/>
</dbReference>
<keyword evidence="2 4" id="KW-0863">Zinc-finger</keyword>
<proteinExistence type="predicted"/>
<dbReference type="KEGG" id="cim:CIMG_11926"/>
<dbReference type="OrthoDB" id="5894at2759"/>
<dbReference type="AlphaFoldDB" id="A0A0D8JWN3"/>
<feature type="region of interest" description="Disordered" evidence="5">
    <location>
        <begin position="451"/>
        <end position="473"/>
    </location>
</feature>
<keyword evidence="9" id="KW-1185">Reference proteome</keyword>
<dbReference type="SMART" id="SM00271">
    <property type="entry name" value="DnaJ"/>
    <property type="match status" value="1"/>
</dbReference>
<dbReference type="InterPro" id="IPR003604">
    <property type="entry name" value="Matrin/U1-like-C_Znf_C2H2"/>
</dbReference>
<dbReference type="Pfam" id="PF21884">
    <property type="entry name" value="ZUO1-like_ZHD"/>
    <property type="match status" value="1"/>
</dbReference>
<evidence type="ECO:0000256" key="1">
    <source>
        <dbReference type="ARBA" id="ARBA00022723"/>
    </source>
</evidence>
<dbReference type="FunCoup" id="A0A0D8JWN3">
    <property type="interactions" value="855"/>
</dbReference>
<feature type="domain" description="C2H2-type" evidence="7">
    <location>
        <begin position="481"/>
        <end position="505"/>
    </location>
</feature>
<dbReference type="InterPro" id="IPR051964">
    <property type="entry name" value="Chaperone_stress_response"/>
</dbReference>
<evidence type="ECO:0000256" key="5">
    <source>
        <dbReference type="SAM" id="MobiDB-lite"/>
    </source>
</evidence>
<dbReference type="SMART" id="SM00355">
    <property type="entry name" value="ZnF_C2H2"/>
    <property type="match status" value="2"/>
</dbReference>
<dbReference type="PROSITE" id="PS50076">
    <property type="entry name" value="DNAJ_2"/>
    <property type="match status" value="1"/>
</dbReference>
<dbReference type="RefSeq" id="XP_012214161.1">
    <property type="nucleotide sequence ID" value="XM_012358738.1"/>
</dbReference>
<dbReference type="PRINTS" id="PR00625">
    <property type="entry name" value="JDOMAIN"/>
</dbReference>
<dbReference type="SMART" id="SM00451">
    <property type="entry name" value="ZnF_U1"/>
    <property type="match status" value="1"/>
</dbReference>
<dbReference type="PANTHER" id="PTHR44029">
    <property type="entry name" value="DNAJ HOMOLOG SUBFAMILY C MEMBER 21"/>
    <property type="match status" value="1"/>
</dbReference>
<dbReference type="PANTHER" id="PTHR44029:SF1">
    <property type="entry name" value="DNAJ HOMOLOG SUBFAMILY C MEMBER 21"/>
    <property type="match status" value="1"/>
</dbReference>
<dbReference type="Pfam" id="PF12171">
    <property type="entry name" value="zf-C2H2_jaz"/>
    <property type="match status" value="1"/>
</dbReference>
<dbReference type="SUPFAM" id="SSF57667">
    <property type="entry name" value="beta-beta-alpha zinc fingers"/>
    <property type="match status" value="1"/>
</dbReference>
<dbReference type="InterPro" id="IPR001623">
    <property type="entry name" value="DnaJ_domain"/>
</dbReference>
<dbReference type="Pfam" id="PF00226">
    <property type="entry name" value="DnaJ"/>
    <property type="match status" value="1"/>
</dbReference>
<dbReference type="PROSITE" id="PS50157">
    <property type="entry name" value="ZINC_FINGER_C2H2_2"/>
    <property type="match status" value="2"/>
</dbReference>
<dbReference type="InterPro" id="IPR054076">
    <property type="entry name" value="ZUO1-like_ZHD"/>
</dbReference>
<gene>
    <name evidence="8" type="ORF">CIMG_11926</name>
</gene>
<dbReference type="PROSITE" id="PS00028">
    <property type="entry name" value="ZINC_FINGER_C2H2_1"/>
    <property type="match status" value="2"/>
</dbReference>
<dbReference type="VEuPathDB" id="FungiDB:CIMG_11926"/>
<evidence type="ECO:0000256" key="3">
    <source>
        <dbReference type="ARBA" id="ARBA00022833"/>
    </source>
</evidence>
<organism evidence="8 9">
    <name type="scientific">Coccidioides immitis (strain RS)</name>
    <name type="common">Valley fever fungus</name>
    <dbReference type="NCBI Taxonomy" id="246410"/>
    <lineage>
        <taxon>Eukaryota</taxon>
        <taxon>Fungi</taxon>
        <taxon>Dikarya</taxon>
        <taxon>Ascomycota</taxon>
        <taxon>Pezizomycotina</taxon>
        <taxon>Eurotiomycetes</taxon>
        <taxon>Eurotiomycetidae</taxon>
        <taxon>Onygenales</taxon>
        <taxon>Onygenaceae</taxon>
        <taxon>Coccidioides</taxon>
    </lineage>
</organism>
<dbReference type="EMBL" id="GG704912">
    <property type="protein sequence ID" value="KJF60683.1"/>
    <property type="molecule type" value="Genomic_DNA"/>
</dbReference>
<dbReference type="InterPro" id="IPR036869">
    <property type="entry name" value="J_dom_sf"/>
</dbReference>
<dbReference type="SUPFAM" id="SSF46565">
    <property type="entry name" value="Chaperone J-domain"/>
    <property type="match status" value="1"/>
</dbReference>
<dbReference type="STRING" id="246410.A0A0D8JWN3"/>
<dbReference type="GeneID" id="24163936"/>
<dbReference type="InterPro" id="IPR013087">
    <property type="entry name" value="Znf_C2H2_type"/>
</dbReference>
<evidence type="ECO:0000313" key="8">
    <source>
        <dbReference type="EMBL" id="KJF60683.1"/>
    </source>
</evidence>
<dbReference type="Gene3D" id="1.10.287.110">
    <property type="entry name" value="DnaJ domain"/>
    <property type="match status" value="1"/>
</dbReference>
<dbReference type="InterPro" id="IPR036236">
    <property type="entry name" value="Znf_C2H2_sf"/>
</dbReference>
<evidence type="ECO:0000256" key="4">
    <source>
        <dbReference type="PROSITE-ProRule" id="PRU00042"/>
    </source>
</evidence>
<protein>
    <submittedName>
        <fullName evidence="8">C2H2 finger domain-containing protein</fullName>
    </submittedName>
</protein>
<keyword evidence="1" id="KW-0479">Metal-binding</keyword>
<dbReference type="Proteomes" id="UP000001261">
    <property type="component" value="Unassembled WGS sequence"/>
</dbReference>
<evidence type="ECO:0000313" key="9">
    <source>
        <dbReference type="Proteomes" id="UP000001261"/>
    </source>
</evidence>
<name>A0A0D8JWN3_COCIM</name>
<feature type="domain" description="J" evidence="6">
    <location>
        <begin position="27"/>
        <end position="93"/>
    </location>
</feature>
<dbReference type="GO" id="GO:0005737">
    <property type="term" value="C:cytoplasm"/>
    <property type="evidence" value="ECO:0007669"/>
    <property type="project" value="TreeGrafter"/>
</dbReference>
<accession>A0A0D8JWN3</accession>
<dbReference type="OMA" id="ACKKQFK"/>
<feature type="compositionally biased region" description="Basic residues" evidence="5">
    <location>
        <begin position="459"/>
        <end position="471"/>
    </location>
</feature>
<dbReference type="GO" id="GO:0008270">
    <property type="term" value="F:zinc ion binding"/>
    <property type="evidence" value="ECO:0007669"/>
    <property type="project" value="UniProtKB-KW"/>
</dbReference>
<evidence type="ECO:0000259" key="6">
    <source>
        <dbReference type="PROSITE" id="PS50076"/>
    </source>
</evidence>
<keyword evidence="3" id="KW-0862">Zinc</keyword>
<dbReference type="CDD" id="cd06257">
    <property type="entry name" value="DnaJ"/>
    <property type="match status" value="1"/>
</dbReference>
<evidence type="ECO:0000256" key="2">
    <source>
        <dbReference type="ARBA" id="ARBA00022771"/>
    </source>
</evidence>
<dbReference type="InParanoid" id="A0A0D8JWN3"/>
<feature type="domain" description="C2H2-type" evidence="7">
    <location>
        <begin position="314"/>
        <end position="338"/>
    </location>
</feature>
<reference evidence="9" key="2">
    <citation type="journal article" date="2010" name="Genome Res.">
        <title>Population genomic sequencing of Coccidioides fungi reveals recent hybridization and transposon control.</title>
        <authorList>
            <person name="Neafsey D.E."/>
            <person name="Barker B.M."/>
            <person name="Sharpton T.J."/>
            <person name="Stajich J.E."/>
            <person name="Park D.J."/>
            <person name="Whiston E."/>
            <person name="Hung C.-Y."/>
            <person name="McMahan C."/>
            <person name="White J."/>
            <person name="Sykes S."/>
            <person name="Heiman D."/>
            <person name="Young S."/>
            <person name="Zeng Q."/>
            <person name="Abouelleil A."/>
            <person name="Aftuck L."/>
            <person name="Bessette D."/>
            <person name="Brown A."/>
            <person name="FitzGerald M."/>
            <person name="Lui A."/>
            <person name="Macdonald J.P."/>
            <person name="Priest M."/>
            <person name="Orbach M.J."/>
            <person name="Galgiani J.N."/>
            <person name="Kirkland T.N."/>
            <person name="Cole G.T."/>
            <person name="Birren B.W."/>
            <person name="Henn M.R."/>
            <person name="Taylor J.W."/>
            <person name="Rounsley S.D."/>
        </authorList>
    </citation>
    <scope>GENOME REANNOTATION</scope>
    <source>
        <strain evidence="9">RS</strain>
    </source>
</reference>
<evidence type="ECO:0000259" key="7">
    <source>
        <dbReference type="PROSITE" id="PS50157"/>
    </source>
</evidence>
<dbReference type="InterPro" id="IPR018253">
    <property type="entry name" value="DnaJ_domain_CS"/>
</dbReference>
<dbReference type="PROSITE" id="PS00636">
    <property type="entry name" value="DNAJ_1"/>
    <property type="match status" value="1"/>
</dbReference>
<dbReference type="InterPro" id="IPR022755">
    <property type="entry name" value="Znf_C2H2_jaz"/>
</dbReference>
<reference evidence="9" key="1">
    <citation type="journal article" date="2009" name="Genome Res.">
        <title>Comparative genomic analyses of the human fungal pathogens Coccidioides and their relatives.</title>
        <authorList>
            <person name="Sharpton T.J."/>
            <person name="Stajich J.E."/>
            <person name="Rounsley S.D."/>
            <person name="Gardner M.J."/>
            <person name="Wortman J.R."/>
            <person name="Jordar V.S."/>
            <person name="Maiti R."/>
            <person name="Kodira C.D."/>
            <person name="Neafsey D.E."/>
            <person name="Zeng Q."/>
            <person name="Hung C.-Y."/>
            <person name="McMahan C."/>
            <person name="Muszewska A."/>
            <person name="Grynberg M."/>
            <person name="Mandel M.A."/>
            <person name="Kellner E.M."/>
            <person name="Barker B.M."/>
            <person name="Galgiani J.N."/>
            <person name="Orbach M.J."/>
            <person name="Kirkland T.N."/>
            <person name="Cole G.T."/>
            <person name="Henn M.R."/>
            <person name="Birren B.W."/>
            <person name="Taylor J.W."/>
        </authorList>
    </citation>
    <scope>NUCLEOTIDE SEQUENCE [LARGE SCALE GENOMIC DNA]</scope>
    <source>
        <strain evidence="9">RS</strain>
    </source>
</reference>
<dbReference type="GO" id="GO:0003676">
    <property type="term" value="F:nucleic acid binding"/>
    <property type="evidence" value="ECO:0007669"/>
    <property type="project" value="InterPro"/>
</dbReference>
<feature type="compositionally biased region" description="Basic and acidic residues" evidence="5">
    <location>
        <begin position="13"/>
        <end position="27"/>
    </location>
</feature>
<sequence>MGQSQSADGGNGDPHRREHDEANGKRDFYEILGVEPLATTEHLKKAYRKKALELHPDKNYGNIEQCTALFAEVQAAYEVLSDPQERAWYDSNRDAILYSKDNPRGDQHSYNSKVTGTEDILNAMINFNPRTEFSDDSSGFFGGVREIFERLAQEELNACIMDGLESVNYPSFGFKDDDLDSIRPFYGVWSTFSTKKSFAWKDTYKYSEAPDRRVRRLMEKENKRLRDEAIREFNDAVRSLVSFVKKRDPRYKSAVQNELERQRLLRDSAAMQAARSRAANEARLGEYSVPEWAQREQLEEEMFSATSESEQDHFECVVCRKTFKSEKQFEAHERSKKHIKAVRQLRYEMKVEDDHVQINTSESQEGVVCGPEFDTTTARETDTADNLQKETLQCEDIGENATMDNEGTEFSCNSDTPEQPPTIKHPLGESHDSAVDQVGASFANSSIADARPTESTVRKAGKAKQKRAKKAIKTEGQNGNLACGTCGRSFMSRNKLFCHLKEESHGIPSSQVNEKH</sequence>
<feature type="region of interest" description="Disordered" evidence="5">
    <location>
        <begin position="1"/>
        <end position="27"/>
    </location>
</feature>